<evidence type="ECO:0000256" key="1">
    <source>
        <dbReference type="SAM" id="MobiDB-lite"/>
    </source>
</evidence>
<comment type="caution">
    <text evidence="2">The sequence shown here is derived from an EMBL/GenBank/DDBJ whole genome shotgun (WGS) entry which is preliminary data.</text>
</comment>
<sequence>MANALLTISSQSAELSEKEDLLRGRVGRKGVAIFGCEAKNASRQKLTFQISTSSLFLPSSFLPFLPSFPSFPSPPLLSNHQPHASNPHPLAMHRVIHHRQAPFPPRPPPIPHRRPHPPRARRPRVHPLPADKKPPQVAGQRRLLGDDVRAQSGDVRFRCGAVR</sequence>
<name>A0A9P5ND29_GYMJU</name>
<feature type="region of interest" description="Disordered" evidence="1">
    <location>
        <begin position="76"/>
        <end position="152"/>
    </location>
</feature>
<proteinExistence type="predicted"/>
<reference evidence="2" key="1">
    <citation type="submission" date="2020-11" db="EMBL/GenBank/DDBJ databases">
        <authorList>
            <consortium name="DOE Joint Genome Institute"/>
            <person name="Ahrendt S."/>
            <person name="Riley R."/>
            <person name="Andreopoulos W."/>
            <person name="LaButti K."/>
            <person name="Pangilinan J."/>
            <person name="Ruiz-duenas F.J."/>
            <person name="Barrasa J.M."/>
            <person name="Sanchez-Garcia M."/>
            <person name="Camarero S."/>
            <person name="Miyauchi S."/>
            <person name="Serrano A."/>
            <person name="Linde D."/>
            <person name="Babiker R."/>
            <person name="Drula E."/>
            <person name="Ayuso-Fernandez I."/>
            <person name="Pacheco R."/>
            <person name="Padilla G."/>
            <person name="Ferreira P."/>
            <person name="Barriuso J."/>
            <person name="Kellner H."/>
            <person name="Castanera R."/>
            <person name="Alfaro M."/>
            <person name="Ramirez L."/>
            <person name="Pisabarro A.G."/>
            <person name="Kuo A."/>
            <person name="Tritt A."/>
            <person name="Lipzen A."/>
            <person name="He G."/>
            <person name="Yan M."/>
            <person name="Ng V."/>
            <person name="Cullen D."/>
            <person name="Martin F."/>
            <person name="Rosso M.-N."/>
            <person name="Henrissat B."/>
            <person name="Hibbett D."/>
            <person name="Martinez A.T."/>
            <person name="Grigoriev I.V."/>
        </authorList>
    </citation>
    <scope>NUCLEOTIDE SEQUENCE</scope>
    <source>
        <strain evidence="2">AH 44721</strain>
    </source>
</reference>
<evidence type="ECO:0000313" key="3">
    <source>
        <dbReference type="Proteomes" id="UP000724874"/>
    </source>
</evidence>
<protein>
    <submittedName>
        <fullName evidence="2">Uncharacterized protein</fullName>
    </submittedName>
</protein>
<accession>A0A9P5ND29</accession>
<organism evidence="2 3">
    <name type="scientific">Gymnopilus junonius</name>
    <name type="common">Spectacular rustgill mushroom</name>
    <name type="synonym">Gymnopilus spectabilis subsp. junonius</name>
    <dbReference type="NCBI Taxonomy" id="109634"/>
    <lineage>
        <taxon>Eukaryota</taxon>
        <taxon>Fungi</taxon>
        <taxon>Dikarya</taxon>
        <taxon>Basidiomycota</taxon>
        <taxon>Agaricomycotina</taxon>
        <taxon>Agaricomycetes</taxon>
        <taxon>Agaricomycetidae</taxon>
        <taxon>Agaricales</taxon>
        <taxon>Agaricineae</taxon>
        <taxon>Hymenogastraceae</taxon>
        <taxon>Gymnopilus</taxon>
    </lineage>
</organism>
<dbReference type="AlphaFoldDB" id="A0A9P5ND29"/>
<dbReference type="EMBL" id="JADNYJ010000151">
    <property type="protein sequence ID" value="KAF8879190.1"/>
    <property type="molecule type" value="Genomic_DNA"/>
</dbReference>
<gene>
    <name evidence="2" type="ORF">CPB84DRAFT_1793497</name>
</gene>
<dbReference type="Proteomes" id="UP000724874">
    <property type="component" value="Unassembled WGS sequence"/>
</dbReference>
<feature type="compositionally biased region" description="Basic residues" evidence="1">
    <location>
        <begin position="111"/>
        <end position="125"/>
    </location>
</feature>
<keyword evidence="3" id="KW-1185">Reference proteome</keyword>
<evidence type="ECO:0000313" key="2">
    <source>
        <dbReference type="EMBL" id="KAF8879190.1"/>
    </source>
</evidence>